<dbReference type="AlphaFoldDB" id="A0AAD9J298"/>
<accession>A0AAD9J298</accession>
<keyword evidence="3" id="KW-1185">Reference proteome</keyword>
<reference evidence="2" key="1">
    <citation type="journal article" date="2023" name="Mol. Biol. Evol.">
        <title>Third-Generation Sequencing Reveals the Adaptive Role of the Epigenome in Three Deep-Sea Polychaetes.</title>
        <authorList>
            <person name="Perez M."/>
            <person name="Aroh O."/>
            <person name="Sun Y."/>
            <person name="Lan Y."/>
            <person name="Juniper S.K."/>
            <person name="Young C.R."/>
            <person name="Angers B."/>
            <person name="Qian P.Y."/>
        </authorList>
    </citation>
    <scope>NUCLEOTIDE SEQUENCE</scope>
    <source>
        <strain evidence="2">P08H-3</strain>
    </source>
</reference>
<dbReference type="Gene3D" id="2.60.120.740">
    <property type="match status" value="1"/>
</dbReference>
<name>A0AAD9J298_9ANNE</name>
<dbReference type="GO" id="GO:0030246">
    <property type="term" value="F:carbohydrate binding"/>
    <property type="evidence" value="ECO:0007669"/>
    <property type="project" value="InterPro"/>
</dbReference>
<evidence type="ECO:0000259" key="1">
    <source>
        <dbReference type="Pfam" id="PF02140"/>
    </source>
</evidence>
<protein>
    <recommendedName>
        <fullName evidence="1">SUEL-type lectin domain-containing protein</fullName>
    </recommendedName>
</protein>
<dbReference type="EMBL" id="JAODUP010000731">
    <property type="protein sequence ID" value="KAK2144782.1"/>
    <property type="molecule type" value="Genomic_DNA"/>
</dbReference>
<organism evidence="2 3">
    <name type="scientific">Paralvinella palmiformis</name>
    <dbReference type="NCBI Taxonomy" id="53620"/>
    <lineage>
        <taxon>Eukaryota</taxon>
        <taxon>Metazoa</taxon>
        <taxon>Spiralia</taxon>
        <taxon>Lophotrochozoa</taxon>
        <taxon>Annelida</taxon>
        <taxon>Polychaeta</taxon>
        <taxon>Sedentaria</taxon>
        <taxon>Canalipalpata</taxon>
        <taxon>Terebellida</taxon>
        <taxon>Terebelliformia</taxon>
        <taxon>Alvinellidae</taxon>
        <taxon>Paralvinella</taxon>
    </lineage>
</organism>
<dbReference type="InterPro" id="IPR043159">
    <property type="entry name" value="Lectin_gal-bd_sf"/>
</dbReference>
<dbReference type="CDD" id="cd22823">
    <property type="entry name" value="Gal_Rha_Lectin"/>
    <property type="match status" value="1"/>
</dbReference>
<dbReference type="Proteomes" id="UP001208570">
    <property type="component" value="Unassembled WGS sequence"/>
</dbReference>
<feature type="domain" description="SUEL-type lectin" evidence="1">
    <location>
        <begin position="22"/>
        <end position="99"/>
    </location>
</feature>
<dbReference type="InterPro" id="IPR035914">
    <property type="entry name" value="Sperma_CUB_dom_sf"/>
</dbReference>
<dbReference type="Pfam" id="PF02140">
    <property type="entry name" value="SUEL_Lectin"/>
    <property type="match status" value="1"/>
</dbReference>
<dbReference type="Gene3D" id="2.60.120.290">
    <property type="entry name" value="Spermadhesin, CUB domain"/>
    <property type="match status" value="1"/>
</dbReference>
<sequence>MCVIGDAIELLDYCLHESFNATCPRDHVIVMMTAIYGRMRSGRCITSDYGQVGCSTDVLGIFDDNCSGRSRCLVEVRELVDIHPCQRDFSSYLEASYQCVRLPGKRNSCHEVQQHTNTNASGYLGLVSMTSPSFGTKACPWQIQVPKGQKINVTFLDLGMKRYIKEGYLSPDCSTSLVIQERGTRIWTLEICRGRHRSQHVFTSGGNYVKIFIDRLPTAMDGMFRSDFLLEYKGKTCVRS</sequence>
<evidence type="ECO:0000313" key="2">
    <source>
        <dbReference type="EMBL" id="KAK2144782.1"/>
    </source>
</evidence>
<proteinExistence type="predicted"/>
<dbReference type="InterPro" id="IPR000922">
    <property type="entry name" value="Lectin_gal-bd_dom"/>
</dbReference>
<evidence type="ECO:0000313" key="3">
    <source>
        <dbReference type="Proteomes" id="UP001208570"/>
    </source>
</evidence>
<comment type="caution">
    <text evidence="2">The sequence shown here is derived from an EMBL/GenBank/DDBJ whole genome shotgun (WGS) entry which is preliminary data.</text>
</comment>
<gene>
    <name evidence="2" type="ORF">LSH36_731g01005</name>
</gene>
<dbReference type="PANTHER" id="PTHR46780">
    <property type="entry name" value="PROTEIN EVA-1"/>
    <property type="match status" value="1"/>
</dbReference>
<dbReference type="SUPFAM" id="SSF49854">
    <property type="entry name" value="Spermadhesin, CUB domain"/>
    <property type="match status" value="1"/>
</dbReference>